<organism evidence="2 3">
    <name type="scientific">Pilibacter termitis</name>
    <dbReference type="NCBI Taxonomy" id="263852"/>
    <lineage>
        <taxon>Bacteria</taxon>
        <taxon>Bacillati</taxon>
        <taxon>Bacillota</taxon>
        <taxon>Bacilli</taxon>
        <taxon>Lactobacillales</taxon>
        <taxon>Enterococcaceae</taxon>
        <taxon>Pilibacter</taxon>
    </lineage>
</organism>
<name>A0A1T4PIL8_9ENTE</name>
<feature type="transmembrane region" description="Helical" evidence="1">
    <location>
        <begin position="191"/>
        <end position="220"/>
    </location>
</feature>
<sequence length="300" mass="35016">MKKLNILLLKKRFYLFGIILLIVFVMNILFWNETTRFIRILPNLFALQSKSDEDVYEVRHNPRSEALNESGGARAYSYSAEEQQEILSFLTTFFLHSNSEMSVYTGKSTYLDVSSGKKERLTEKTLQKELFYADEVGFVDGNFIDKLIVFNPSKEDFKKLEEFSKKKNVDLRLFSLKDLLKEEFQYYFGNFLWALAMTILFYLFVITLSYFLIASAIKIFKQEIRLFRVIGVSKKAIQRNFSYLLISPVFVAAIVSLFCIHAVGYGILLVDYLYLFALNFILAGFIYLIIRRKLKGVLND</sequence>
<dbReference type="OrthoDB" id="2224397at2"/>
<accession>A0A1T4PIL8</accession>
<protein>
    <recommendedName>
        <fullName evidence="4">Bacteriocin-associated integral membrane (Putative immunity) protein</fullName>
    </recommendedName>
</protein>
<feature type="transmembrane region" description="Helical" evidence="1">
    <location>
        <begin position="272"/>
        <end position="290"/>
    </location>
</feature>
<feature type="transmembrane region" description="Helical" evidence="1">
    <location>
        <begin position="12"/>
        <end position="31"/>
    </location>
</feature>
<dbReference type="Proteomes" id="UP000190328">
    <property type="component" value="Unassembled WGS sequence"/>
</dbReference>
<keyword evidence="1" id="KW-1133">Transmembrane helix</keyword>
<keyword evidence="3" id="KW-1185">Reference proteome</keyword>
<evidence type="ECO:0000313" key="2">
    <source>
        <dbReference type="EMBL" id="SJZ91393.1"/>
    </source>
</evidence>
<feature type="transmembrane region" description="Helical" evidence="1">
    <location>
        <begin position="241"/>
        <end position="266"/>
    </location>
</feature>
<keyword evidence="1" id="KW-0472">Membrane</keyword>
<gene>
    <name evidence="2" type="ORF">SAMN02745116_01810</name>
</gene>
<evidence type="ECO:0008006" key="4">
    <source>
        <dbReference type="Google" id="ProtNLM"/>
    </source>
</evidence>
<dbReference type="AlphaFoldDB" id="A0A1T4PIL8"/>
<reference evidence="3" key="1">
    <citation type="submission" date="2017-02" db="EMBL/GenBank/DDBJ databases">
        <authorList>
            <person name="Varghese N."/>
            <person name="Submissions S."/>
        </authorList>
    </citation>
    <scope>NUCLEOTIDE SEQUENCE [LARGE SCALE GENOMIC DNA]</scope>
    <source>
        <strain evidence="3">ATCC BAA-1030</strain>
    </source>
</reference>
<dbReference type="STRING" id="263852.SAMN02745116_01810"/>
<evidence type="ECO:0000313" key="3">
    <source>
        <dbReference type="Proteomes" id="UP000190328"/>
    </source>
</evidence>
<proteinExistence type="predicted"/>
<dbReference type="RefSeq" id="WP_078807739.1">
    <property type="nucleotide sequence ID" value="NZ_FUXI01000021.1"/>
</dbReference>
<keyword evidence="1" id="KW-0812">Transmembrane</keyword>
<dbReference type="EMBL" id="FUXI01000021">
    <property type="protein sequence ID" value="SJZ91393.1"/>
    <property type="molecule type" value="Genomic_DNA"/>
</dbReference>
<evidence type="ECO:0000256" key="1">
    <source>
        <dbReference type="SAM" id="Phobius"/>
    </source>
</evidence>